<evidence type="ECO:0000313" key="6">
    <source>
        <dbReference type="Proteomes" id="UP000288943"/>
    </source>
</evidence>
<evidence type="ECO:0000256" key="3">
    <source>
        <dbReference type="ARBA" id="ARBA00023098"/>
    </source>
</evidence>
<dbReference type="AlphaFoldDB" id="A0A410WWW9"/>
<dbReference type="PROSITE" id="PS51934">
    <property type="entry name" value="LRAT"/>
    <property type="match status" value="1"/>
</dbReference>
<dbReference type="EMBL" id="CP026520">
    <property type="protein sequence ID" value="QAV18864.1"/>
    <property type="molecule type" value="Genomic_DNA"/>
</dbReference>
<evidence type="ECO:0000256" key="1">
    <source>
        <dbReference type="ARBA" id="ARBA00022679"/>
    </source>
</evidence>
<dbReference type="GO" id="GO:0004623">
    <property type="term" value="F:phospholipase A2 activity"/>
    <property type="evidence" value="ECO:0007669"/>
    <property type="project" value="TreeGrafter"/>
</dbReference>
<dbReference type="Gene3D" id="3.90.1720.10">
    <property type="entry name" value="endopeptidase domain like (from Nostoc punctiforme)"/>
    <property type="match status" value="1"/>
</dbReference>
<dbReference type="KEGG" id="pchi:PC41400_14730"/>
<dbReference type="InterPro" id="IPR007053">
    <property type="entry name" value="LRAT_dom"/>
</dbReference>
<keyword evidence="3" id="KW-0443">Lipid metabolism</keyword>
<organism evidence="5 6">
    <name type="scientific">Paenibacillus chitinolyticus</name>
    <dbReference type="NCBI Taxonomy" id="79263"/>
    <lineage>
        <taxon>Bacteria</taxon>
        <taxon>Bacillati</taxon>
        <taxon>Bacillota</taxon>
        <taxon>Bacilli</taxon>
        <taxon>Bacillales</taxon>
        <taxon>Paenibacillaceae</taxon>
        <taxon>Paenibacillus</taxon>
    </lineage>
</organism>
<keyword evidence="2" id="KW-0378">Hydrolase</keyword>
<dbReference type="InterPro" id="IPR051496">
    <property type="entry name" value="H-rev107_PLA/AT"/>
</dbReference>
<protein>
    <recommendedName>
        <fullName evidence="4">LRAT domain-containing protein</fullName>
    </recommendedName>
</protein>
<dbReference type="GO" id="GO:0008970">
    <property type="term" value="F:phospholipase A1 activity"/>
    <property type="evidence" value="ECO:0007669"/>
    <property type="project" value="TreeGrafter"/>
</dbReference>
<dbReference type="PANTHER" id="PTHR13943">
    <property type="entry name" value="HRAS-LIKE SUPPRESSOR - RELATED"/>
    <property type="match status" value="1"/>
</dbReference>
<evidence type="ECO:0000259" key="4">
    <source>
        <dbReference type="PROSITE" id="PS51934"/>
    </source>
</evidence>
<dbReference type="GO" id="GO:0016410">
    <property type="term" value="F:N-acyltransferase activity"/>
    <property type="evidence" value="ECO:0007669"/>
    <property type="project" value="TreeGrafter"/>
</dbReference>
<keyword evidence="1" id="KW-0808">Transferase</keyword>
<gene>
    <name evidence="5" type="ORF">PC41400_14730</name>
</gene>
<dbReference type="PANTHER" id="PTHR13943:SF77">
    <property type="entry name" value="LRAT DOMAIN-CONTAINING PROTEIN"/>
    <property type="match status" value="1"/>
</dbReference>
<reference evidence="5 6" key="1">
    <citation type="submission" date="2018-01" db="EMBL/GenBank/DDBJ databases">
        <title>The whole genome sequencing and assembly of Paenibacillus chitinolyticus KCCM 41400 strain.</title>
        <authorList>
            <person name="Kim J.-Y."/>
            <person name="Park M.-K."/>
            <person name="Lee Y.-J."/>
            <person name="Yi H."/>
            <person name="Bahn Y.-S."/>
            <person name="Kim J.F."/>
            <person name="Lee D.-W."/>
        </authorList>
    </citation>
    <scope>NUCLEOTIDE SEQUENCE [LARGE SCALE GENOMIC DNA]</scope>
    <source>
        <strain evidence="5 6">KCCM 41400</strain>
    </source>
</reference>
<feature type="domain" description="LRAT" evidence="4">
    <location>
        <begin position="51"/>
        <end position="147"/>
    </location>
</feature>
<dbReference type="GO" id="GO:0070292">
    <property type="term" value="P:N-acylphosphatidylethanolamine metabolic process"/>
    <property type="evidence" value="ECO:0007669"/>
    <property type="project" value="TreeGrafter"/>
</dbReference>
<sequence>MFCLKYTLTLLSEAIERVTRTTINAVESSQAAPYKAIHAFFGKDPEIVKGDHISVFCGYIHHGIYIGDGMVIHFTKVDGLGIIQMDTIETFKNGKAIEIRNSPLNCSREEAIQKAYSKLYTTGYNLVFNNCEHFVVWCRDGDNKKIYTPSSAAWQVMGNR</sequence>
<evidence type="ECO:0000313" key="5">
    <source>
        <dbReference type="EMBL" id="QAV18864.1"/>
    </source>
</evidence>
<dbReference type="GO" id="GO:0005737">
    <property type="term" value="C:cytoplasm"/>
    <property type="evidence" value="ECO:0007669"/>
    <property type="project" value="TreeGrafter"/>
</dbReference>
<accession>A0A410WWW9</accession>
<dbReference type="Pfam" id="PF04970">
    <property type="entry name" value="LRAT"/>
    <property type="match status" value="1"/>
</dbReference>
<name>A0A410WWW9_9BACL</name>
<dbReference type="Proteomes" id="UP000288943">
    <property type="component" value="Chromosome"/>
</dbReference>
<dbReference type="OrthoDB" id="9812095at2"/>
<proteinExistence type="predicted"/>
<evidence type="ECO:0000256" key="2">
    <source>
        <dbReference type="ARBA" id="ARBA00022801"/>
    </source>
</evidence>